<organism evidence="1 2">
    <name type="scientific">Aeromonas veronii</name>
    <dbReference type="NCBI Taxonomy" id="654"/>
    <lineage>
        <taxon>Bacteria</taxon>
        <taxon>Pseudomonadati</taxon>
        <taxon>Pseudomonadota</taxon>
        <taxon>Gammaproteobacteria</taxon>
        <taxon>Aeromonadales</taxon>
        <taxon>Aeromonadaceae</taxon>
        <taxon>Aeromonas</taxon>
    </lineage>
</organism>
<dbReference type="Proteomes" id="UP001204061">
    <property type="component" value="Unassembled WGS sequence"/>
</dbReference>
<dbReference type="EMBL" id="JANLFC010000082">
    <property type="protein sequence ID" value="MCR4450804.1"/>
    <property type="molecule type" value="Genomic_DNA"/>
</dbReference>
<protein>
    <submittedName>
        <fullName evidence="1">Uncharacterized protein</fullName>
    </submittedName>
</protein>
<sequence length="76" mass="8683">MNKLRAEQPGLIPVALLLMTRATVVSDCDEPVMRNTTRFDGSYLEDHQGRRGTLRFAPRHPGKTPRPRWLTQLLQA</sequence>
<proteinExistence type="predicted"/>
<accession>A0AAW5MC51</accession>
<evidence type="ECO:0000313" key="1">
    <source>
        <dbReference type="EMBL" id="MCR4450804.1"/>
    </source>
</evidence>
<comment type="caution">
    <text evidence="1">The sequence shown here is derived from an EMBL/GenBank/DDBJ whole genome shotgun (WGS) entry which is preliminary data.</text>
</comment>
<dbReference type="AlphaFoldDB" id="A0AAW5MC51"/>
<evidence type="ECO:0000313" key="2">
    <source>
        <dbReference type="Proteomes" id="UP001204061"/>
    </source>
</evidence>
<dbReference type="RefSeq" id="WP_257726019.1">
    <property type="nucleotide sequence ID" value="NZ_JANLFC010000082.1"/>
</dbReference>
<gene>
    <name evidence="1" type="ORF">NS965_20685</name>
</gene>
<reference evidence="1" key="1">
    <citation type="submission" date="2022-08" db="EMBL/GenBank/DDBJ databases">
        <title>A global survey of hypervirulent Aeromonas hydrophila identified this emerging pathogen in farmed fish in the lower Mekong River basin.</title>
        <authorList>
            <person name="Xu T."/>
            <person name="Rasmussen-Ivey C.R."/>
            <person name="Moen F.S."/>
            <person name="Fernandez Bravo A."/>
            <person name="Lamy B."/>
            <person name="Beaz-Hidalgo R."/>
            <person name="Khan C.D."/>
            <person name="Castro Escarpulli G."/>
            <person name="Yasin I.S.M."/>
            <person name="Figueras M.J."/>
            <person name="Azzam Sayuti M."/>
            <person name="Karim M.M."/>
            <person name="Alam K.M."/>
            <person name="Le T.T.T."/>
            <person name="Thao N.H.P."/>
            <person name="Addo S."/>
            <person name="Duodu S."/>
            <person name="Ali S."/>
            <person name="Mey S."/>
            <person name="Somony T."/>
            <person name="Liles M.R."/>
        </authorList>
    </citation>
    <scope>NUCLEOTIDE SEQUENCE</scope>
    <source>
        <strain evidence="1">0.14</strain>
    </source>
</reference>
<name>A0AAW5MC51_AERVE</name>